<organism evidence="2">
    <name type="scientific">Pseudoalteromonas phage B8b</name>
    <dbReference type="NCBI Taxonomy" id="1506997"/>
    <lineage>
        <taxon>Viruses</taxon>
        <taxon>Duplodnaviria</taxon>
        <taxon>Heunggongvirae</taxon>
        <taxon>Uroviricota</taxon>
        <taxon>Caudoviricetes</taxon>
    </lineage>
</organism>
<feature type="region of interest" description="Disordered" evidence="1">
    <location>
        <begin position="47"/>
        <end position="68"/>
    </location>
</feature>
<accession>A0A076G5E2</accession>
<sequence>MSQGIFEQLLAAQLKTNTILEEILRSQGKTVAATLEQTVDAVTEQGTTTVTENKADASAPEQETDSTVGVELDSAGVPWDERIHSSNKKKLAKGGTWQKKRGVEDALHAEITAQLLNGRKLAAEQNQAIEAGTTVPQPDKAPVLTDTPAPPPPPGAAAAGKTAPPPPPGAAAADDRQLAISAIDKLCTPYDLNSTSTLQAGVLIDTFNCYCTEYYGVPTFAEVAPEHYPQIISQCEQWASELAILNKHVKSLLDAYAADVSLIHDHIVNVLGAANTGQVDFSQIIATKQRVEQYAATVLQG</sequence>
<reference evidence="2" key="1">
    <citation type="journal article" date="2015" name="PLoS ONE">
        <title>Life-style and genome structure of marine pseudoalteromonas siphovirus b8b isolated from the northwestern mediterranean sea.</title>
        <authorList>
            <person name="Lara E."/>
            <person name="Holmfeldt K."/>
            <person name="Solonenko N."/>
            <person name="Sa E.L."/>
            <person name="Ignacio-Espinoza J.C."/>
            <person name="Cornejo-Castillo F.M."/>
            <person name="Verberkmoes N.C."/>
            <person name="Vaque D."/>
            <person name="Sullivan M.B."/>
            <person name="Acinas S.G."/>
        </authorList>
    </citation>
    <scope>NUCLEOTIDE SEQUENCE [LARGE SCALE GENOMIC DNA]</scope>
</reference>
<protein>
    <submittedName>
        <fullName evidence="2">RecT protein</fullName>
    </submittedName>
</protein>
<proteinExistence type="predicted"/>
<evidence type="ECO:0000313" key="2">
    <source>
        <dbReference type="EMBL" id="AII27466.1"/>
    </source>
</evidence>
<name>A0A076G5E2_9CAUD</name>
<gene>
    <name evidence="2" type="ORF">B8b_015</name>
</gene>
<dbReference type="EMBL" id="KJ944830">
    <property type="protein sequence ID" value="AII27466.1"/>
    <property type="molecule type" value="Genomic_DNA"/>
</dbReference>
<feature type="region of interest" description="Disordered" evidence="1">
    <location>
        <begin position="130"/>
        <end position="172"/>
    </location>
</feature>
<evidence type="ECO:0000256" key="1">
    <source>
        <dbReference type="SAM" id="MobiDB-lite"/>
    </source>
</evidence>